<dbReference type="AlphaFoldDB" id="A0A1J6KHJ1"/>
<evidence type="ECO:0000313" key="2">
    <source>
        <dbReference type="EMBL" id="OIT18809.1"/>
    </source>
</evidence>
<sequence>MPPRKDTGKRKATSTAQAKAKATYAPPPKKRNGGEATSSMTGAQAVAVVADMRHQPQGQRQFGINSIPPHTRDWYRRCRPKHVHPEGAIQERSVKTKYPEIWKGIQDLGLRYVFKTQRRSIST</sequence>
<feature type="region of interest" description="Disordered" evidence="1">
    <location>
        <begin position="1"/>
        <end position="41"/>
    </location>
</feature>
<comment type="caution">
    <text evidence="2">The sequence shown here is derived from an EMBL/GenBank/DDBJ whole genome shotgun (WGS) entry which is preliminary data.</text>
</comment>
<name>A0A1J6KHJ1_NICAT</name>
<evidence type="ECO:0000256" key="1">
    <source>
        <dbReference type="SAM" id="MobiDB-lite"/>
    </source>
</evidence>
<protein>
    <submittedName>
        <fullName evidence="2">Uncharacterized protein</fullName>
    </submittedName>
</protein>
<accession>A0A1J6KHJ1</accession>
<organism evidence="2 3">
    <name type="scientific">Nicotiana attenuata</name>
    <name type="common">Coyote tobacco</name>
    <dbReference type="NCBI Taxonomy" id="49451"/>
    <lineage>
        <taxon>Eukaryota</taxon>
        <taxon>Viridiplantae</taxon>
        <taxon>Streptophyta</taxon>
        <taxon>Embryophyta</taxon>
        <taxon>Tracheophyta</taxon>
        <taxon>Spermatophyta</taxon>
        <taxon>Magnoliopsida</taxon>
        <taxon>eudicotyledons</taxon>
        <taxon>Gunneridae</taxon>
        <taxon>Pentapetalae</taxon>
        <taxon>asterids</taxon>
        <taxon>lamiids</taxon>
        <taxon>Solanales</taxon>
        <taxon>Solanaceae</taxon>
        <taxon>Nicotianoideae</taxon>
        <taxon>Nicotianeae</taxon>
        <taxon>Nicotiana</taxon>
    </lineage>
</organism>
<evidence type="ECO:0000313" key="3">
    <source>
        <dbReference type="Proteomes" id="UP000187609"/>
    </source>
</evidence>
<dbReference type="Proteomes" id="UP000187609">
    <property type="component" value="Unassembled WGS sequence"/>
</dbReference>
<feature type="compositionally biased region" description="Low complexity" evidence="1">
    <location>
        <begin position="13"/>
        <end position="24"/>
    </location>
</feature>
<reference evidence="2" key="1">
    <citation type="submission" date="2016-11" db="EMBL/GenBank/DDBJ databases">
        <title>The genome of Nicotiana attenuata.</title>
        <authorList>
            <person name="Xu S."/>
            <person name="Brockmoeller T."/>
            <person name="Gaquerel E."/>
            <person name="Navarro A."/>
            <person name="Kuhl H."/>
            <person name="Gase K."/>
            <person name="Ling Z."/>
            <person name="Zhou W."/>
            <person name="Kreitzer C."/>
            <person name="Stanke M."/>
            <person name="Tang H."/>
            <person name="Lyons E."/>
            <person name="Pandey P."/>
            <person name="Pandey S.P."/>
            <person name="Timmermann B."/>
            <person name="Baldwin I.T."/>
        </authorList>
    </citation>
    <scope>NUCLEOTIDE SEQUENCE [LARGE SCALE GENOMIC DNA]</scope>
    <source>
        <strain evidence="2">UT</strain>
    </source>
</reference>
<proteinExistence type="predicted"/>
<dbReference type="EMBL" id="MJEQ01016996">
    <property type="protein sequence ID" value="OIT18809.1"/>
    <property type="molecule type" value="Genomic_DNA"/>
</dbReference>
<gene>
    <name evidence="2" type="ORF">A4A49_43442</name>
</gene>
<keyword evidence="3" id="KW-1185">Reference proteome</keyword>
<dbReference type="Gramene" id="OIT18809">
    <property type="protein sequence ID" value="OIT18809"/>
    <property type="gene ID" value="A4A49_43442"/>
</dbReference>